<evidence type="ECO:0000256" key="3">
    <source>
        <dbReference type="SAM" id="Phobius"/>
    </source>
</evidence>
<evidence type="ECO:0000313" key="5">
    <source>
        <dbReference type="EMBL" id="CEG11023.1"/>
    </source>
</evidence>
<feature type="transmembrane region" description="Helical" evidence="3">
    <location>
        <begin position="246"/>
        <end position="263"/>
    </location>
</feature>
<reference evidence="5" key="1">
    <citation type="submission" date="2014-09" db="EMBL/GenBank/DDBJ databases">
        <authorList>
            <person name="Probst J Alexander"/>
        </authorList>
    </citation>
    <scope>NUCLEOTIDE SEQUENCE</scope>
</reference>
<dbReference type="GO" id="GO:0016757">
    <property type="term" value="F:glycosyltransferase activity"/>
    <property type="evidence" value="ECO:0007669"/>
    <property type="project" value="UniProtKB-KW"/>
</dbReference>
<feature type="domain" description="Glycosyltransferase 2-like" evidence="4">
    <location>
        <begin position="6"/>
        <end position="168"/>
    </location>
</feature>
<gene>
    <name evidence="5" type="ORF">MSIBF_A10008</name>
</gene>
<feature type="transmembrane region" description="Helical" evidence="3">
    <location>
        <begin position="269"/>
        <end position="285"/>
    </location>
</feature>
<dbReference type="Pfam" id="PF00535">
    <property type="entry name" value="Glycos_transf_2"/>
    <property type="match status" value="1"/>
</dbReference>
<evidence type="ECO:0000256" key="2">
    <source>
        <dbReference type="ARBA" id="ARBA00022679"/>
    </source>
</evidence>
<dbReference type="EC" id="2.4.-.-" evidence="5"/>
<accession>A0A098E5S2</accession>
<dbReference type="Gene3D" id="3.90.550.10">
    <property type="entry name" value="Spore Coat Polysaccharide Biosynthesis Protein SpsA, Chain A"/>
    <property type="match status" value="1"/>
</dbReference>
<evidence type="ECO:0000256" key="1">
    <source>
        <dbReference type="ARBA" id="ARBA00022676"/>
    </source>
</evidence>
<dbReference type="EMBL" id="CCXY01000001">
    <property type="protein sequence ID" value="CEG11023.1"/>
    <property type="molecule type" value="Genomic_DNA"/>
</dbReference>
<proteinExistence type="predicted"/>
<dbReference type="CDD" id="cd06423">
    <property type="entry name" value="CESA_like"/>
    <property type="match status" value="1"/>
</dbReference>
<feature type="transmembrane region" description="Helical" evidence="3">
    <location>
        <begin position="297"/>
        <end position="316"/>
    </location>
</feature>
<keyword evidence="1 5" id="KW-0328">Glycosyltransferase</keyword>
<organism evidence="5">
    <name type="scientific">groundwater metagenome</name>
    <dbReference type="NCBI Taxonomy" id="717931"/>
    <lineage>
        <taxon>unclassified sequences</taxon>
        <taxon>metagenomes</taxon>
        <taxon>ecological metagenomes</taxon>
    </lineage>
</organism>
<sequence length="334" mass="39224">MNPKISVIIAARNEEKNIEKCLRNIPEYKNLEVIVVDDSSNDKTYEIAKNFKADYDLKIFRNETPKGNAYSWDHGVKKSSGELIFLLSADAELNSFDDAIKHFDDPKVVQVHQKVKIIGEENNFISKFMPIYQRYANYIPFIKKGIRKETELKNVNVCDSHALMRKSFYLEVNPLVDKACGEEYRFNDVGGKILDNKGYKVVYESKFIEIRRQPRDMKSFLIQQRWYGRNMLVAYSLFDKRNIPKFFRYALIVFLILALSYFFTKNYLLFVLTIFSCILLLARLFSGIPSLKKKEIVYLPFIFWIIILGDLAYNYGFLQSFLNKIFAGKWLINK</sequence>
<keyword evidence="2 5" id="KW-0808">Transferase</keyword>
<keyword evidence="3" id="KW-0812">Transmembrane</keyword>
<protein>
    <submittedName>
        <fullName evidence="5">Putative glycosyltransferase</fullName>
        <ecNumber evidence="5">2.4.-.-</ecNumber>
    </submittedName>
</protein>
<dbReference type="AlphaFoldDB" id="A0A098E5S2"/>
<dbReference type="SUPFAM" id="SSF53448">
    <property type="entry name" value="Nucleotide-diphospho-sugar transferases"/>
    <property type="match status" value="1"/>
</dbReference>
<evidence type="ECO:0000259" key="4">
    <source>
        <dbReference type="Pfam" id="PF00535"/>
    </source>
</evidence>
<dbReference type="PANTHER" id="PTHR43630:SF1">
    <property type="entry name" value="POLY-BETA-1,6-N-ACETYL-D-GLUCOSAMINE SYNTHASE"/>
    <property type="match status" value="1"/>
</dbReference>
<dbReference type="InterPro" id="IPR029044">
    <property type="entry name" value="Nucleotide-diphossugar_trans"/>
</dbReference>
<keyword evidence="3" id="KW-0472">Membrane</keyword>
<name>A0A098E5S2_9ZZZZ</name>
<dbReference type="PANTHER" id="PTHR43630">
    <property type="entry name" value="POLY-BETA-1,6-N-ACETYL-D-GLUCOSAMINE SYNTHASE"/>
    <property type="match status" value="1"/>
</dbReference>
<dbReference type="InterPro" id="IPR001173">
    <property type="entry name" value="Glyco_trans_2-like"/>
</dbReference>
<keyword evidence="3" id="KW-1133">Transmembrane helix</keyword>